<evidence type="ECO:0000256" key="6">
    <source>
        <dbReference type="ARBA" id="ARBA00023163"/>
    </source>
</evidence>
<dbReference type="PROSITE" id="PS50884">
    <property type="entry name" value="ZF_DOF_2"/>
    <property type="match status" value="1"/>
</dbReference>
<dbReference type="PROSITE" id="PS01361">
    <property type="entry name" value="ZF_DOF_1"/>
    <property type="match status" value="1"/>
</dbReference>
<sequence>MSCLPAYACITEHCKSFSLSLSLSLFPAPSYIPRNSQILRPHHPARPLCLPHFNTPQALFLSSNTAKHNQTSSVQHFPCPQKPKMPTECETTRRPPLSAAPTLTKPEGAPPQEQEHLPCPRCDSTNTKFCYYNNYNFSQPRHFCKSCRRYWTHGGTLRDIPIGGGTRRNAKRSRTSATTAASFVGPDNNIDDLPLHSTPVLVPFTASQGFPVHFGGGGDGKGSGGCGSGALGGSFTSLLSAPGPAGILTLGRFGHGLGHGLEDMECGLGRGLWSFPGIGDGGAGVGGHVGVTVTAGLDNTWQFESGPENCFAGGDCFSWPELAISTPANGFK</sequence>
<dbReference type="Proteomes" id="UP001162972">
    <property type="component" value="Chromosome 5"/>
</dbReference>
<dbReference type="InterPro" id="IPR045174">
    <property type="entry name" value="Dof"/>
</dbReference>
<evidence type="ECO:0000313" key="13">
    <source>
        <dbReference type="Proteomes" id="UP001162972"/>
    </source>
</evidence>
<dbReference type="Pfam" id="PF02701">
    <property type="entry name" value="Zn_ribbon_Dof"/>
    <property type="match status" value="1"/>
</dbReference>
<dbReference type="GO" id="GO:0008270">
    <property type="term" value="F:zinc ion binding"/>
    <property type="evidence" value="ECO:0007669"/>
    <property type="project" value="UniProtKB-KW"/>
</dbReference>
<feature type="region of interest" description="Disordered" evidence="10">
    <location>
        <begin position="84"/>
        <end position="117"/>
    </location>
</feature>
<evidence type="ECO:0000256" key="10">
    <source>
        <dbReference type="SAM" id="MobiDB-lite"/>
    </source>
</evidence>
<dbReference type="GO" id="GO:0003677">
    <property type="term" value="F:DNA binding"/>
    <property type="evidence" value="ECO:0007669"/>
    <property type="project" value="UniProtKB-UniRule"/>
</dbReference>
<evidence type="ECO:0000256" key="5">
    <source>
        <dbReference type="ARBA" id="ARBA00023125"/>
    </source>
</evidence>
<evidence type="ECO:0000256" key="9">
    <source>
        <dbReference type="RuleBase" id="RU369094"/>
    </source>
</evidence>
<keyword evidence="5 8" id="KW-0238">DNA-binding</keyword>
<name>A0AAD6P1C9_9ROSI</name>
<evidence type="ECO:0000256" key="4">
    <source>
        <dbReference type="ARBA" id="ARBA00023015"/>
    </source>
</evidence>
<evidence type="ECO:0000259" key="11">
    <source>
        <dbReference type="PROSITE" id="PS50884"/>
    </source>
</evidence>
<dbReference type="InterPro" id="IPR003851">
    <property type="entry name" value="Znf_Dof"/>
</dbReference>
<dbReference type="AlphaFoldDB" id="A0AAD6P1C9"/>
<dbReference type="GO" id="GO:0005634">
    <property type="term" value="C:nucleus"/>
    <property type="evidence" value="ECO:0007669"/>
    <property type="project" value="UniProtKB-SubCell"/>
</dbReference>
<keyword evidence="3 9" id="KW-0862">Zinc</keyword>
<dbReference type="EMBL" id="JAPFFJ010000013">
    <property type="protein sequence ID" value="KAJ6413067.1"/>
    <property type="molecule type" value="Genomic_DNA"/>
</dbReference>
<keyword evidence="1 9" id="KW-0479">Metal-binding</keyword>
<comment type="caution">
    <text evidence="12">The sequence shown here is derived from an EMBL/GenBank/DDBJ whole genome shotgun (WGS) entry which is preliminary data.</text>
</comment>
<gene>
    <name evidence="12" type="ORF">OIU84_005971</name>
</gene>
<comment type="function">
    <text evidence="9">Transcription factor that binds specifically to a 5'-AA[AG]G-3' consensus core sequence.</text>
</comment>
<feature type="domain" description="Dof-type" evidence="11">
    <location>
        <begin position="117"/>
        <end position="171"/>
    </location>
</feature>
<dbReference type="PANTHER" id="PTHR31992">
    <property type="entry name" value="DOF ZINC FINGER PROTEIN DOF1.4-RELATED"/>
    <property type="match status" value="1"/>
</dbReference>
<dbReference type="GO" id="GO:0003700">
    <property type="term" value="F:DNA-binding transcription factor activity"/>
    <property type="evidence" value="ECO:0007669"/>
    <property type="project" value="UniProtKB-UniRule"/>
</dbReference>
<keyword evidence="6 9" id="KW-0804">Transcription</keyword>
<keyword evidence="4 9" id="KW-0805">Transcription regulation</keyword>
<evidence type="ECO:0000256" key="7">
    <source>
        <dbReference type="ARBA" id="ARBA00023242"/>
    </source>
</evidence>
<evidence type="ECO:0000256" key="2">
    <source>
        <dbReference type="ARBA" id="ARBA00022771"/>
    </source>
</evidence>
<keyword evidence="7 8" id="KW-0539">Nucleus</keyword>
<evidence type="ECO:0000313" key="12">
    <source>
        <dbReference type="EMBL" id="KAJ6413067.1"/>
    </source>
</evidence>
<keyword evidence="13" id="KW-1185">Reference proteome</keyword>
<comment type="subcellular location">
    <subcellularLocation>
        <location evidence="8 9">Nucleus</location>
    </subcellularLocation>
</comment>
<feature type="region of interest" description="Disordered" evidence="10">
    <location>
        <begin position="162"/>
        <end position="183"/>
    </location>
</feature>
<evidence type="ECO:0000256" key="1">
    <source>
        <dbReference type="ARBA" id="ARBA00022723"/>
    </source>
</evidence>
<evidence type="ECO:0000256" key="8">
    <source>
        <dbReference type="PROSITE-ProRule" id="PRU00071"/>
    </source>
</evidence>
<protein>
    <recommendedName>
        <fullName evidence="9">Dof zinc finger protein</fullName>
    </recommendedName>
</protein>
<proteinExistence type="predicted"/>
<organism evidence="12 13">
    <name type="scientific">Salix udensis</name>
    <dbReference type="NCBI Taxonomy" id="889485"/>
    <lineage>
        <taxon>Eukaryota</taxon>
        <taxon>Viridiplantae</taxon>
        <taxon>Streptophyta</taxon>
        <taxon>Embryophyta</taxon>
        <taxon>Tracheophyta</taxon>
        <taxon>Spermatophyta</taxon>
        <taxon>Magnoliopsida</taxon>
        <taxon>eudicotyledons</taxon>
        <taxon>Gunneridae</taxon>
        <taxon>Pentapetalae</taxon>
        <taxon>rosids</taxon>
        <taxon>fabids</taxon>
        <taxon>Malpighiales</taxon>
        <taxon>Salicaceae</taxon>
        <taxon>Saliceae</taxon>
        <taxon>Salix</taxon>
    </lineage>
</organism>
<reference evidence="12 13" key="1">
    <citation type="journal article" date="2023" name="Int. J. Mol. Sci.">
        <title>De Novo Assembly and Annotation of 11 Diverse Shrub Willow (Salix) Genomes Reveals Novel Gene Organization in Sex-Linked Regions.</title>
        <authorList>
            <person name="Hyden B."/>
            <person name="Feng K."/>
            <person name="Yates T.B."/>
            <person name="Jawdy S."/>
            <person name="Cereghino C."/>
            <person name="Smart L.B."/>
            <person name="Muchero W."/>
        </authorList>
    </citation>
    <scope>NUCLEOTIDE SEQUENCE [LARGE SCALE GENOMIC DNA]</scope>
    <source>
        <tissue evidence="12">Shoot tip</tissue>
    </source>
</reference>
<evidence type="ECO:0000256" key="3">
    <source>
        <dbReference type="ARBA" id="ARBA00022833"/>
    </source>
</evidence>
<keyword evidence="2 8" id="KW-0863">Zinc-finger</keyword>
<accession>A0AAD6P1C9</accession>
<dbReference type="PANTHER" id="PTHR31992:SF12">
    <property type="entry name" value="DOF ZINC FINGER PROTEIN DOF3.4"/>
    <property type="match status" value="1"/>
</dbReference>